<evidence type="ECO:0000313" key="1">
    <source>
        <dbReference type="EMBL" id="CAI8915044.1"/>
    </source>
</evidence>
<evidence type="ECO:0000313" key="2">
    <source>
        <dbReference type="Proteomes" id="UP001162030"/>
    </source>
</evidence>
<gene>
    <name evidence="1" type="ORF">MSZNOR_3720</name>
</gene>
<protein>
    <submittedName>
        <fullName evidence="1">Uncharacterized protein</fullName>
    </submittedName>
</protein>
<name>A0ABM9I609_9GAMM</name>
<dbReference type="EMBL" id="OX458333">
    <property type="protein sequence ID" value="CAI8915044.1"/>
    <property type="molecule type" value="Genomic_DNA"/>
</dbReference>
<reference evidence="1 2" key="1">
    <citation type="submission" date="2023-03" db="EMBL/GenBank/DDBJ databases">
        <authorList>
            <person name="Pearce D."/>
        </authorList>
    </citation>
    <scope>NUCLEOTIDE SEQUENCE [LARGE SCALE GENOMIC DNA]</scope>
    <source>
        <strain evidence="1">Msz</strain>
    </source>
</reference>
<organism evidence="1 2">
    <name type="scientific">Methylocaldum szegediense</name>
    <dbReference type="NCBI Taxonomy" id="73780"/>
    <lineage>
        <taxon>Bacteria</taxon>
        <taxon>Pseudomonadati</taxon>
        <taxon>Pseudomonadota</taxon>
        <taxon>Gammaproteobacteria</taxon>
        <taxon>Methylococcales</taxon>
        <taxon>Methylococcaceae</taxon>
        <taxon>Methylocaldum</taxon>
    </lineage>
</organism>
<accession>A0ABM9I609</accession>
<sequence>MQRLCTCPKTGQVQLTPAVFPLPFPLPASAAQDLLPVLNRGDKRETLAA</sequence>
<dbReference type="Proteomes" id="UP001162030">
    <property type="component" value="Chromosome"/>
</dbReference>
<proteinExistence type="predicted"/>
<keyword evidence="2" id="KW-1185">Reference proteome</keyword>